<comment type="caution">
    <text evidence="2">The sequence shown here is derived from an EMBL/GenBank/DDBJ whole genome shotgun (WGS) entry which is preliminary data.</text>
</comment>
<sequence>MDALDRSYTYGKSPLLQNALSTPFKTYLFGKPISHSLSPLVQNTMYQQIPSEWTFHLAETTDPKVFQETISDQFCIGTSITMPNKLSFQPLLDDITEEARTMGSVNTTFVRIDQSGKRKIIGTNTDCLGIRDAILQKCPDAAEKAKDKVALVTGAGGAARSAIYALWKWFSPSKIYVVNRLESETREMMDWFRRSIPELVIEIVMPAAAVMLEPFFVIGTIPDFEPQSQEEKFVRSTNDRALMHSQKGVVVDMCYSPSVRTYLYASAEREGWNVVSGVDIVVRVCLAQQILWLERAPDKRGIDEVLAAVGKIH</sequence>
<accession>A0AAD6CS94</accession>
<dbReference type="Proteomes" id="UP001220324">
    <property type="component" value="Unassembled WGS sequence"/>
</dbReference>
<dbReference type="AlphaFoldDB" id="A0AAD6CS94"/>
<dbReference type="InterPro" id="IPR046346">
    <property type="entry name" value="Aminoacid_DH-like_N_sf"/>
</dbReference>
<dbReference type="SUPFAM" id="SSF51735">
    <property type="entry name" value="NAD(P)-binding Rossmann-fold domains"/>
    <property type="match status" value="1"/>
</dbReference>
<dbReference type="InterPro" id="IPR013708">
    <property type="entry name" value="Shikimate_DH-bd_N"/>
</dbReference>
<dbReference type="GO" id="GO:0019632">
    <property type="term" value="P:shikimate metabolic process"/>
    <property type="evidence" value="ECO:0007669"/>
    <property type="project" value="TreeGrafter"/>
</dbReference>
<dbReference type="SUPFAM" id="SSF53223">
    <property type="entry name" value="Aminoacid dehydrogenase-like, N-terminal domain"/>
    <property type="match status" value="1"/>
</dbReference>
<evidence type="ECO:0000313" key="3">
    <source>
        <dbReference type="Proteomes" id="UP001220324"/>
    </source>
</evidence>
<keyword evidence="3" id="KW-1185">Reference proteome</keyword>
<dbReference type="EMBL" id="JAQIZZ010000007">
    <property type="protein sequence ID" value="KAJ5532786.1"/>
    <property type="molecule type" value="Genomic_DNA"/>
</dbReference>
<name>A0AAD6CS94_9EURO</name>
<reference evidence="2 3" key="1">
    <citation type="journal article" date="2023" name="IMA Fungus">
        <title>Comparative genomic study of the Penicillium genus elucidates a diverse pangenome and 15 lateral gene transfer events.</title>
        <authorList>
            <person name="Petersen C."/>
            <person name="Sorensen T."/>
            <person name="Nielsen M.R."/>
            <person name="Sondergaard T.E."/>
            <person name="Sorensen J.L."/>
            <person name="Fitzpatrick D.A."/>
            <person name="Frisvad J.C."/>
            <person name="Nielsen K.L."/>
        </authorList>
    </citation>
    <scope>NUCLEOTIDE SEQUENCE [LARGE SCALE GENOMIC DNA]</scope>
    <source>
        <strain evidence="2 3">IBT 35679</strain>
    </source>
</reference>
<dbReference type="GO" id="GO:0009423">
    <property type="term" value="P:chorismate biosynthetic process"/>
    <property type="evidence" value="ECO:0007669"/>
    <property type="project" value="TreeGrafter"/>
</dbReference>
<proteinExistence type="predicted"/>
<dbReference type="Pfam" id="PF08501">
    <property type="entry name" value="Shikimate_dh_N"/>
    <property type="match status" value="1"/>
</dbReference>
<organism evidence="2 3">
    <name type="scientific">Penicillium frequentans</name>
    <dbReference type="NCBI Taxonomy" id="3151616"/>
    <lineage>
        <taxon>Eukaryota</taxon>
        <taxon>Fungi</taxon>
        <taxon>Dikarya</taxon>
        <taxon>Ascomycota</taxon>
        <taxon>Pezizomycotina</taxon>
        <taxon>Eurotiomycetes</taxon>
        <taxon>Eurotiomycetidae</taxon>
        <taxon>Eurotiales</taxon>
        <taxon>Aspergillaceae</taxon>
        <taxon>Penicillium</taxon>
    </lineage>
</organism>
<evidence type="ECO:0000259" key="1">
    <source>
        <dbReference type="Pfam" id="PF08501"/>
    </source>
</evidence>
<dbReference type="PANTHER" id="PTHR21089:SF1">
    <property type="entry name" value="BIFUNCTIONAL 3-DEHYDROQUINATE DEHYDRATASE_SHIKIMATE DEHYDROGENASE, CHLOROPLASTIC"/>
    <property type="match status" value="1"/>
</dbReference>
<dbReference type="InterPro" id="IPR022893">
    <property type="entry name" value="Shikimate_DH_fam"/>
</dbReference>
<dbReference type="Gene3D" id="3.40.50.720">
    <property type="entry name" value="NAD(P)-binding Rossmann-like Domain"/>
    <property type="match status" value="1"/>
</dbReference>
<dbReference type="InterPro" id="IPR036291">
    <property type="entry name" value="NAD(P)-bd_dom_sf"/>
</dbReference>
<dbReference type="GO" id="GO:0004764">
    <property type="term" value="F:shikimate 3-dehydrogenase (NADP+) activity"/>
    <property type="evidence" value="ECO:0007669"/>
    <property type="project" value="InterPro"/>
</dbReference>
<gene>
    <name evidence="2" type="ORF">N7494_009338</name>
</gene>
<evidence type="ECO:0000313" key="2">
    <source>
        <dbReference type="EMBL" id="KAJ5532786.1"/>
    </source>
</evidence>
<dbReference type="Gene3D" id="3.40.50.10860">
    <property type="entry name" value="Leucine Dehydrogenase, chain A, domain 1"/>
    <property type="match status" value="1"/>
</dbReference>
<feature type="domain" description="Shikimate dehydrogenase substrate binding N-terminal" evidence="1">
    <location>
        <begin position="28"/>
        <end position="107"/>
    </location>
</feature>
<dbReference type="PANTHER" id="PTHR21089">
    <property type="entry name" value="SHIKIMATE DEHYDROGENASE"/>
    <property type="match status" value="1"/>
</dbReference>
<protein>
    <recommendedName>
        <fullName evidence="1">Shikimate dehydrogenase substrate binding N-terminal domain-containing protein</fullName>
    </recommendedName>
</protein>